<dbReference type="PIRSF" id="PIRSF034888">
    <property type="entry name" value="P-loop_UCP034888"/>
    <property type="match status" value="1"/>
</dbReference>
<gene>
    <name evidence="3" type="ordered locus">HRM2_15020</name>
</gene>
<dbReference type="PANTHER" id="PTHR43581">
    <property type="entry name" value="ATP/GTP PHOSPHATASE"/>
    <property type="match status" value="1"/>
</dbReference>
<feature type="domain" description="ATPase AAA-type core" evidence="2">
    <location>
        <begin position="24"/>
        <end position="303"/>
    </location>
</feature>
<keyword evidence="3" id="KW-0540">Nuclease</keyword>
<dbReference type="RefSeq" id="WP_015903398.1">
    <property type="nucleotide sequence ID" value="NC_012108.1"/>
</dbReference>
<dbReference type="GO" id="GO:0016887">
    <property type="term" value="F:ATP hydrolysis activity"/>
    <property type="evidence" value="ECO:0007669"/>
    <property type="project" value="InterPro"/>
</dbReference>
<keyword evidence="4" id="KW-1185">Reference proteome</keyword>
<accession>C0Q9P7</accession>
<dbReference type="InterPro" id="IPR022532">
    <property type="entry name" value="DUF3696"/>
</dbReference>
<dbReference type="Gene3D" id="3.40.50.300">
    <property type="entry name" value="P-loop containing nucleotide triphosphate hydrolases"/>
    <property type="match status" value="1"/>
</dbReference>
<protein>
    <submittedName>
        <fullName evidence="3">ATP-dependent endonuclease (OLD family protein)</fullName>
    </submittedName>
</protein>
<dbReference type="STRING" id="177437.HRM2_15020"/>
<dbReference type="Pfam" id="PF13304">
    <property type="entry name" value="AAA_21"/>
    <property type="match status" value="1"/>
</dbReference>
<dbReference type="InterPro" id="IPR003959">
    <property type="entry name" value="ATPase_AAA_core"/>
</dbReference>
<evidence type="ECO:0000313" key="4">
    <source>
        <dbReference type="Proteomes" id="UP000000442"/>
    </source>
</evidence>
<dbReference type="HOGENOM" id="CLU_032548_0_0_7"/>
<proteinExistence type="predicted"/>
<dbReference type="OrthoDB" id="3322489at2"/>
<dbReference type="InterPro" id="IPR027417">
    <property type="entry name" value="P-loop_NTPase"/>
</dbReference>
<evidence type="ECO:0000313" key="3">
    <source>
        <dbReference type="EMBL" id="ACN14611.1"/>
    </source>
</evidence>
<sequence length="366" mass="40489">MLEYIRIQRFKSLGDAGFPLAGLNIFSGLNGMGKSSLIQTLLLLRQSMEKNTLTNKGLLLKGEYVSLGTGQDILSENAETETIEFTLVWQNTKPVNFRFNYSGKSDLQPIDSPVVLPDPLPALFTKAFQYLSADRISPKAAYEASDYYIKDLNSIGNHGEYTAHYIAENGLTPLSIKALKHHNAPSFSLLDNLDKWMSEISPGIRIKARLHPHINSVSLSYAFEQGSEVTAEFKPENVGFGLTFVLPVLVSVLRAEPGDMLIIENPEAHLHPGGQSVLGKLCAIAAANGVQLFIETHSDHFLNGVRVAVKEGVIKNTEVNLFYLERNDASVHESLVVIPQIDEQGRIDIWPKGFFDEADILLEKLL</sequence>
<dbReference type="KEGG" id="dat:HRM2_15020"/>
<dbReference type="EMBL" id="CP001087">
    <property type="protein sequence ID" value="ACN14611.1"/>
    <property type="molecule type" value="Genomic_DNA"/>
</dbReference>
<dbReference type="AlphaFoldDB" id="C0Q9P7"/>
<name>C0Q9P7_DESAH</name>
<reference evidence="3 4" key="1">
    <citation type="journal article" date="2009" name="Environ. Microbiol.">
        <title>Genome sequence of Desulfobacterium autotrophicum HRM2, a marine sulfate reducer oxidizing organic carbon completely to carbon dioxide.</title>
        <authorList>
            <person name="Strittmatter A.W."/>
            <person name="Liesegang H."/>
            <person name="Rabus R."/>
            <person name="Decker I."/>
            <person name="Amann J."/>
            <person name="Andres S."/>
            <person name="Henne A."/>
            <person name="Fricke W.F."/>
            <person name="Martinez-Arias R."/>
            <person name="Bartels D."/>
            <person name="Goesmann A."/>
            <person name="Krause L."/>
            <person name="Puehler A."/>
            <person name="Klenk H.P."/>
            <person name="Richter M."/>
            <person name="Schuler M."/>
            <person name="Gloeckner F.O."/>
            <person name="Meyerdierks A."/>
            <person name="Gottschalk G."/>
            <person name="Amann R."/>
        </authorList>
    </citation>
    <scope>NUCLEOTIDE SEQUENCE [LARGE SCALE GENOMIC DNA]</scope>
    <source>
        <strain evidence="4">ATCC 43914 / DSM 3382 / HRM2</strain>
    </source>
</reference>
<dbReference type="GO" id="GO:0004519">
    <property type="term" value="F:endonuclease activity"/>
    <property type="evidence" value="ECO:0007669"/>
    <property type="project" value="UniProtKB-KW"/>
</dbReference>
<evidence type="ECO:0000259" key="1">
    <source>
        <dbReference type="Pfam" id="PF12476"/>
    </source>
</evidence>
<keyword evidence="3" id="KW-0255">Endonuclease</keyword>
<dbReference type="eggNOG" id="COG4938">
    <property type="taxonomic scope" value="Bacteria"/>
</dbReference>
<dbReference type="Pfam" id="PF12476">
    <property type="entry name" value="DUF3696"/>
    <property type="match status" value="1"/>
</dbReference>
<evidence type="ECO:0000259" key="2">
    <source>
        <dbReference type="Pfam" id="PF13304"/>
    </source>
</evidence>
<keyword evidence="3" id="KW-0378">Hydrolase</keyword>
<organism evidence="3 4">
    <name type="scientific">Desulforapulum autotrophicum (strain ATCC 43914 / DSM 3382 / VKM B-1955 / HRM2)</name>
    <name type="common">Desulfobacterium autotrophicum</name>
    <dbReference type="NCBI Taxonomy" id="177437"/>
    <lineage>
        <taxon>Bacteria</taxon>
        <taxon>Pseudomonadati</taxon>
        <taxon>Thermodesulfobacteriota</taxon>
        <taxon>Desulfobacteria</taxon>
        <taxon>Desulfobacterales</taxon>
        <taxon>Desulfobacteraceae</taxon>
        <taxon>Desulforapulum</taxon>
    </lineage>
</organism>
<feature type="domain" description="DUF3696" evidence="1">
    <location>
        <begin position="314"/>
        <end position="365"/>
    </location>
</feature>
<dbReference type="PANTHER" id="PTHR43581:SF2">
    <property type="entry name" value="EXCINUCLEASE ATPASE SUBUNIT"/>
    <property type="match status" value="1"/>
</dbReference>
<dbReference type="InterPro" id="IPR014592">
    <property type="entry name" value="P-loop_UCP034888"/>
</dbReference>
<dbReference type="Proteomes" id="UP000000442">
    <property type="component" value="Chromosome"/>
</dbReference>
<dbReference type="InterPro" id="IPR051396">
    <property type="entry name" value="Bact_Antivir_Def_Nuclease"/>
</dbReference>
<dbReference type="SUPFAM" id="SSF52540">
    <property type="entry name" value="P-loop containing nucleoside triphosphate hydrolases"/>
    <property type="match status" value="1"/>
</dbReference>
<dbReference type="GO" id="GO:0005524">
    <property type="term" value="F:ATP binding"/>
    <property type="evidence" value="ECO:0007669"/>
    <property type="project" value="InterPro"/>
</dbReference>